<dbReference type="Proteomes" id="UP000434604">
    <property type="component" value="Unassembled WGS sequence"/>
</dbReference>
<dbReference type="AlphaFoldDB" id="A0A7J5PPZ4"/>
<feature type="transmembrane region" description="Helical" evidence="1">
    <location>
        <begin position="75"/>
        <end position="98"/>
    </location>
</feature>
<organism evidence="2 3">
    <name type="scientific">Bacteroides xylanisolvens</name>
    <dbReference type="NCBI Taxonomy" id="371601"/>
    <lineage>
        <taxon>Bacteria</taxon>
        <taxon>Pseudomonadati</taxon>
        <taxon>Bacteroidota</taxon>
        <taxon>Bacteroidia</taxon>
        <taxon>Bacteroidales</taxon>
        <taxon>Bacteroidaceae</taxon>
        <taxon>Bacteroides</taxon>
    </lineage>
</organism>
<reference evidence="2 3" key="1">
    <citation type="journal article" date="2019" name="Nat. Med.">
        <title>A library of human gut bacterial isolates paired with longitudinal multiomics data enables mechanistic microbiome research.</title>
        <authorList>
            <person name="Poyet M."/>
            <person name="Groussin M."/>
            <person name="Gibbons S.M."/>
            <person name="Avila-Pacheco J."/>
            <person name="Jiang X."/>
            <person name="Kearney S.M."/>
            <person name="Perrotta A.R."/>
            <person name="Berdy B."/>
            <person name="Zhao S."/>
            <person name="Lieberman T.D."/>
            <person name="Swanson P.K."/>
            <person name="Smith M."/>
            <person name="Roesemann S."/>
            <person name="Alexander J.E."/>
            <person name="Rich S.A."/>
            <person name="Livny J."/>
            <person name="Vlamakis H."/>
            <person name="Clish C."/>
            <person name="Bullock K."/>
            <person name="Deik A."/>
            <person name="Scott J."/>
            <person name="Pierce K.A."/>
            <person name="Xavier R.J."/>
            <person name="Alm E.J."/>
        </authorList>
    </citation>
    <scope>NUCLEOTIDE SEQUENCE [LARGE SCALE GENOMIC DNA]</scope>
    <source>
        <strain evidence="2 3">BIOML-A58</strain>
    </source>
</reference>
<evidence type="ECO:0000313" key="2">
    <source>
        <dbReference type="EMBL" id="KAB6142826.1"/>
    </source>
</evidence>
<name>A0A7J5PPZ4_9BACE</name>
<accession>A0A7J5PPZ4</accession>
<keyword evidence="1" id="KW-1133">Transmembrane helix</keyword>
<gene>
    <name evidence="2" type="ORF">GA398_21200</name>
</gene>
<protein>
    <submittedName>
        <fullName evidence="2">Uncharacterized protein</fullName>
    </submittedName>
</protein>
<dbReference type="RefSeq" id="WP_151935414.1">
    <property type="nucleotide sequence ID" value="NZ_JAASHA010000001.1"/>
</dbReference>
<keyword evidence="1" id="KW-0812">Transmembrane</keyword>
<evidence type="ECO:0000313" key="3">
    <source>
        <dbReference type="Proteomes" id="UP000434604"/>
    </source>
</evidence>
<comment type="caution">
    <text evidence="2">The sequence shown here is derived from an EMBL/GenBank/DDBJ whole genome shotgun (WGS) entry which is preliminary data.</text>
</comment>
<keyword evidence="1" id="KW-0472">Membrane</keyword>
<proteinExistence type="predicted"/>
<sequence>METREIIYSYVNLITSGSSYNCDSPLAQEVKKTIKENKDLSDVDLLKKIEEEFGPLIELNAKYAHIEKINSIKKWTMIIGLVFIIAVIVAFVGAISVASTTF</sequence>
<dbReference type="EMBL" id="WDED01000042">
    <property type="protein sequence ID" value="KAB6142826.1"/>
    <property type="molecule type" value="Genomic_DNA"/>
</dbReference>
<evidence type="ECO:0000256" key="1">
    <source>
        <dbReference type="SAM" id="Phobius"/>
    </source>
</evidence>